<protein>
    <submittedName>
        <fullName evidence="2">Uncharacterized protein</fullName>
    </submittedName>
</protein>
<feature type="compositionally biased region" description="Low complexity" evidence="1">
    <location>
        <begin position="15"/>
        <end position="30"/>
    </location>
</feature>
<gene>
    <name evidence="3" type="ORF">RCL2_001383600</name>
    <name evidence="2" type="ORF">RclHR1_20880001</name>
</gene>
<dbReference type="EMBL" id="BEXD01001211">
    <property type="protein sequence ID" value="GBB92934.1"/>
    <property type="molecule type" value="Genomic_DNA"/>
</dbReference>
<feature type="compositionally biased region" description="Polar residues" evidence="1">
    <location>
        <begin position="31"/>
        <end position="46"/>
    </location>
</feature>
<reference evidence="3" key="2">
    <citation type="submission" date="2019-10" db="EMBL/GenBank/DDBJ databases">
        <title>Conservation and host-specific expression of non-tandemly repeated heterogenous ribosome RNA gene in arbuscular mycorrhizal fungi.</title>
        <authorList>
            <person name="Maeda T."/>
            <person name="Kobayashi Y."/>
            <person name="Nakagawa T."/>
            <person name="Ezawa T."/>
            <person name="Yamaguchi K."/>
            <person name="Bino T."/>
            <person name="Nishimoto Y."/>
            <person name="Shigenobu S."/>
            <person name="Kawaguchi M."/>
        </authorList>
    </citation>
    <scope>NUCLEOTIDE SEQUENCE</scope>
    <source>
        <strain evidence="3">HR1</strain>
    </source>
</reference>
<dbReference type="Proteomes" id="UP000615446">
    <property type="component" value="Unassembled WGS sequence"/>
</dbReference>
<comment type="caution">
    <text evidence="2">The sequence shown here is derived from an EMBL/GenBank/DDBJ whole genome shotgun (WGS) entry which is preliminary data.</text>
</comment>
<organism evidence="2 4">
    <name type="scientific">Rhizophagus clarus</name>
    <dbReference type="NCBI Taxonomy" id="94130"/>
    <lineage>
        <taxon>Eukaryota</taxon>
        <taxon>Fungi</taxon>
        <taxon>Fungi incertae sedis</taxon>
        <taxon>Mucoromycota</taxon>
        <taxon>Glomeromycotina</taxon>
        <taxon>Glomeromycetes</taxon>
        <taxon>Glomerales</taxon>
        <taxon>Glomeraceae</taxon>
        <taxon>Rhizophagus</taxon>
    </lineage>
</organism>
<dbReference type="Proteomes" id="UP000247702">
    <property type="component" value="Unassembled WGS sequence"/>
</dbReference>
<dbReference type="EMBL" id="BLAL01000162">
    <property type="protein sequence ID" value="GES86794.1"/>
    <property type="molecule type" value="Genomic_DNA"/>
</dbReference>
<sequence length="77" mass="8659">MVTGSNRTPLGSRKLTNNNNQENNTNSLNLAHSQKSSRRSTFSNTNKESRKSGNRQSDNLNKVEIKHLLEQLISLCC</sequence>
<evidence type="ECO:0000256" key="1">
    <source>
        <dbReference type="SAM" id="MobiDB-lite"/>
    </source>
</evidence>
<accession>A0A2Z6R566</accession>
<proteinExistence type="predicted"/>
<reference evidence="2 4" key="1">
    <citation type="submission" date="2017-11" db="EMBL/GenBank/DDBJ databases">
        <title>The genome of Rhizophagus clarus HR1 reveals common genetic basis of auxotrophy among arbuscular mycorrhizal fungi.</title>
        <authorList>
            <person name="Kobayashi Y."/>
        </authorList>
    </citation>
    <scope>NUCLEOTIDE SEQUENCE [LARGE SCALE GENOMIC DNA]</scope>
    <source>
        <strain evidence="2 4">HR1</strain>
    </source>
</reference>
<evidence type="ECO:0000313" key="2">
    <source>
        <dbReference type="EMBL" id="GBB92934.1"/>
    </source>
</evidence>
<name>A0A2Z6R566_9GLOM</name>
<dbReference type="AlphaFoldDB" id="A0A2Z6R566"/>
<evidence type="ECO:0000313" key="3">
    <source>
        <dbReference type="EMBL" id="GES86794.1"/>
    </source>
</evidence>
<evidence type="ECO:0000313" key="4">
    <source>
        <dbReference type="Proteomes" id="UP000247702"/>
    </source>
</evidence>
<keyword evidence="4" id="KW-1185">Reference proteome</keyword>
<feature type="region of interest" description="Disordered" evidence="1">
    <location>
        <begin position="1"/>
        <end position="62"/>
    </location>
</feature>